<keyword evidence="2" id="KW-0808">Transferase</keyword>
<dbReference type="RefSeq" id="WP_394482351.1">
    <property type="nucleotide sequence ID" value="NZ_JBIGHV010000008.1"/>
</dbReference>
<dbReference type="InterPro" id="IPR004045">
    <property type="entry name" value="Glutathione_S-Trfase_N"/>
</dbReference>
<dbReference type="InterPro" id="IPR036249">
    <property type="entry name" value="Thioredoxin-like_sf"/>
</dbReference>
<dbReference type="SUPFAM" id="SSF52833">
    <property type="entry name" value="Thioredoxin-like"/>
    <property type="match status" value="1"/>
</dbReference>
<protein>
    <recommendedName>
        <fullName evidence="1">glutathione transferase</fullName>
        <ecNumber evidence="1">2.5.1.18</ecNumber>
    </recommendedName>
</protein>
<dbReference type="SFLD" id="SFLDG00358">
    <property type="entry name" value="Main_(cytGST)"/>
    <property type="match status" value="1"/>
</dbReference>
<dbReference type="SUPFAM" id="SSF47616">
    <property type="entry name" value="GST C-terminal domain-like"/>
    <property type="match status" value="1"/>
</dbReference>
<dbReference type="PANTHER" id="PTHR43968:SF6">
    <property type="entry name" value="GLUTATHIONE S-TRANSFERASE OMEGA"/>
    <property type="match status" value="1"/>
</dbReference>
<keyword evidence="7" id="KW-1185">Reference proteome</keyword>
<dbReference type="InterPro" id="IPR010987">
    <property type="entry name" value="Glutathione-S-Trfase_C-like"/>
</dbReference>
<proteinExistence type="predicted"/>
<evidence type="ECO:0000313" key="6">
    <source>
        <dbReference type="EMBL" id="MFG6432466.1"/>
    </source>
</evidence>
<dbReference type="SFLD" id="SFLDG01152">
    <property type="entry name" value="Main.3:_Omega-_and_Tau-like"/>
    <property type="match status" value="1"/>
</dbReference>
<feature type="domain" description="GST C-terminal" evidence="5">
    <location>
        <begin position="85"/>
        <end position="207"/>
    </location>
</feature>
<dbReference type="PROSITE" id="PS50404">
    <property type="entry name" value="GST_NTER"/>
    <property type="match status" value="1"/>
</dbReference>
<evidence type="ECO:0000313" key="7">
    <source>
        <dbReference type="Proteomes" id="UP001606210"/>
    </source>
</evidence>
<dbReference type="Pfam" id="PF13409">
    <property type="entry name" value="GST_N_2"/>
    <property type="match status" value="1"/>
</dbReference>
<evidence type="ECO:0000259" key="5">
    <source>
        <dbReference type="PROSITE" id="PS50405"/>
    </source>
</evidence>
<dbReference type="PROSITE" id="PS50405">
    <property type="entry name" value="GST_CTER"/>
    <property type="match status" value="1"/>
</dbReference>
<dbReference type="InterPro" id="IPR040079">
    <property type="entry name" value="Glutathione_S-Trfase"/>
</dbReference>
<accession>A0ABW7F9A5</accession>
<dbReference type="EMBL" id="JBIGHV010000008">
    <property type="protein sequence ID" value="MFG6432466.1"/>
    <property type="molecule type" value="Genomic_DNA"/>
</dbReference>
<dbReference type="Proteomes" id="UP001606210">
    <property type="component" value="Unassembled WGS sequence"/>
</dbReference>
<evidence type="ECO:0000256" key="1">
    <source>
        <dbReference type="ARBA" id="ARBA00012452"/>
    </source>
</evidence>
<dbReference type="Gene3D" id="3.40.30.10">
    <property type="entry name" value="Glutaredoxin"/>
    <property type="match status" value="1"/>
</dbReference>
<dbReference type="PANTHER" id="PTHR43968">
    <property type="match status" value="1"/>
</dbReference>
<name>A0ABW7F9A5_9BURK</name>
<dbReference type="CDD" id="cd00299">
    <property type="entry name" value="GST_C_family"/>
    <property type="match status" value="1"/>
</dbReference>
<feature type="domain" description="GST N-terminal" evidence="4">
    <location>
        <begin position="2"/>
        <end position="80"/>
    </location>
</feature>
<dbReference type="EC" id="2.5.1.18" evidence="1"/>
<dbReference type="Gene3D" id="1.20.1050.10">
    <property type="match status" value="1"/>
</dbReference>
<evidence type="ECO:0000256" key="3">
    <source>
        <dbReference type="ARBA" id="ARBA00047960"/>
    </source>
</evidence>
<comment type="catalytic activity">
    <reaction evidence="3">
        <text>RX + glutathione = an S-substituted glutathione + a halide anion + H(+)</text>
        <dbReference type="Rhea" id="RHEA:16437"/>
        <dbReference type="ChEBI" id="CHEBI:15378"/>
        <dbReference type="ChEBI" id="CHEBI:16042"/>
        <dbReference type="ChEBI" id="CHEBI:17792"/>
        <dbReference type="ChEBI" id="CHEBI:57925"/>
        <dbReference type="ChEBI" id="CHEBI:90779"/>
        <dbReference type="EC" id="2.5.1.18"/>
    </reaction>
</comment>
<dbReference type="SFLD" id="SFLDS00019">
    <property type="entry name" value="Glutathione_Transferase_(cytos"/>
    <property type="match status" value="1"/>
</dbReference>
<dbReference type="InterPro" id="IPR050983">
    <property type="entry name" value="GST_Omega/HSP26"/>
</dbReference>
<reference evidence="6 7" key="1">
    <citation type="submission" date="2024-08" db="EMBL/GenBank/DDBJ databases">
        <authorList>
            <person name="Lu H."/>
        </authorList>
    </citation>
    <scope>NUCLEOTIDE SEQUENCE [LARGE SCALE GENOMIC DNA]</scope>
    <source>
        <strain evidence="6 7">LYH14W</strain>
    </source>
</reference>
<sequence>MPAFELISNHLCPYTQRAAIQLAEKGLGFERVYIDLADKPAWFLALSPLGKVPVLRHGDAAIFESSVICEYIEDVVPGAPLLPAEPAARARHRAWVEFASAIVGDVFAFYSAPDAASFERKCADLAVRFNTLERQLGAGRCFDGEHFGLVDAAFAPLFRLFDSFDEIGDFGVFEGLTRVPAYRRRLAQRASVQGAVVADYGQRFKHYLATRGSRLSRLMEPAQA</sequence>
<dbReference type="InterPro" id="IPR036282">
    <property type="entry name" value="Glutathione-S-Trfase_C_sf"/>
</dbReference>
<evidence type="ECO:0000256" key="2">
    <source>
        <dbReference type="ARBA" id="ARBA00022679"/>
    </source>
</evidence>
<organism evidence="6 7">
    <name type="scientific">Pelomonas parva</name>
    <dbReference type="NCBI Taxonomy" id="3299032"/>
    <lineage>
        <taxon>Bacteria</taxon>
        <taxon>Pseudomonadati</taxon>
        <taxon>Pseudomonadota</taxon>
        <taxon>Betaproteobacteria</taxon>
        <taxon>Burkholderiales</taxon>
        <taxon>Sphaerotilaceae</taxon>
        <taxon>Roseateles</taxon>
    </lineage>
</organism>
<gene>
    <name evidence="6" type="ORF">ACG00Y_21280</name>
</gene>
<evidence type="ECO:0000259" key="4">
    <source>
        <dbReference type="PROSITE" id="PS50404"/>
    </source>
</evidence>
<dbReference type="InterPro" id="IPR045073">
    <property type="entry name" value="Omega/Tau-like"/>
</dbReference>
<comment type="caution">
    <text evidence="6">The sequence shown here is derived from an EMBL/GenBank/DDBJ whole genome shotgun (WGS) entry which is preliminary data.</text>
</comment>